<gene>
    <name evidence="3" type="ORF">EUX98_g7637</name>
</gene>
<accession>A0A4S4MND7</accession>
<keyword evidence="4" id="KW-1185">Reference proteome</keyword>
<dbReference type="InterPro" id="IPR013087">
    <property type="entry name" value="Znf_C2H2_type"/>
</dbReference>
<evidence type="ECO:0000313" key="4">
    <source>
        <dbReference type="Proteomes" id="UP000308730"/>
    </source>
</evidence>
<feature type="region of interest" description="Disordered" evidence="1">
    <location>
        <begin position="113"/>
        <end position="136"/>
    </location>
</feature>
<dbReference type="EMBL" id="SGPM01000336">
    <property type="protein sequence ID" value="THH26551.1"/>
    <property type="molecule type" value="Genomic_DNA"/>
</dbReference>
<dbReference type="Proteomes" id="UP000308730">
    <property type="component" value="Unassembled WGS sequence"/>
</dbReference>
<feature type="domain" description="C2H2-type" evidence="2">
    <location>
        <begin position="155"/>
        <end position="178"/>
    </location>
</feature>
<dbReference type="InterPro" id="IPR039258">
    <property type="entry name" value="ZNF511"/>
</dbReference>
<evidence type="ECO:0000256" key="1">
    <source>
        <dbReference type="SAM" id="MobiDB-lite"/>
    </source>
</evidence>
<organism evidence="3 4">
    <name type="scientific">Antrodiella citrinella</name>
    <dbReference type="NCBI Taxonomy" id="2447956"/>
    <lineage>
        <taxon>Eukaryota</taxon>
        <taxon>Fungi</taxon>
        <taxon>Dikarya</taxon>
        <taxon>Basidiomycota</taxon>
        <taxon>Agaricomycotina</taxon>
        <taxon>Agaricomycetes</taxon>
        <taxon>Polyporales</taxon>
        <taxon>Steccherinaceae</taxon>
        <taxon>Antrodiella</taxon>
    </lineage>
</organism>
<proteinExistence type="predicted"/>
<evidence type="ECO:0000259" key="2">
    <source>
        <dbReference type="PROSITE" id="PS00028"/>
    </source>
</evidence>
<dbReference type="AlphaFoldDB" id="A0A4S4MND7"/>
<protein>
    <recommendedName>
        <fullName evidence="2">C2H2-type domain-containing protein</fullName>
    </recommendedName>
</protein>
<comment type="caution">
    <text evidence="3">The sequence shown here is derived from an EMBL/GenBank/DDBJ whole genome shotgun (WGS) entry which is preliminary data.</text>
</comment>
<name>A0A4S4MND7_9APHY</name>
<dbReference type="OrthoDB" id="18440at2759"/>
<feature type="region of interest" description="Disordered" evidence="1">
    <location>
        <begin position="213"/>
        <end position="249"/>
    </location>
</feature>
<feature type="compositionally biased region" description="Basic and acidic residues" evidence="1">
    <location>
        <begin position="33"/>
        <end position="48"/>
    </location>
</feature>
<dbReference type="PANTHER" id="PTHR21354">
    <property type="entry name" value="ZINC FINGER PROTEIN 511"/>
    <property type="match status" value="1"/>
</dbReference>
<feature type="non-terminal residue" evidence="3">
    <location>
        <position position="269"/>
    </location>
</feature>
<sequence>MRWHLCSRSITDEAALDEEVLARLDQNLLAPIPHDEHEHGRTDAEPSKRNPRLAQTDAYAADSVLPAWGPTNAESAADDPPAHVPPFVHPLIEYDTAAKDAAVLHAAADMPPTAPPGDGAGEHAGAGAALRDHQTENHDPIAAVRKDRGEKIFACHVGSCPKLFSSPKGRRLHLIEGHGYPKEYFFAVTNKGVGGLLKKWGEGVSLVRGPWKARDRGEEEYDDEDSHAQEERASGDSGSASGGMDEIADAMNAMTLVPPAIRFGRGGKR</sequence>
<feature type="region of interest" description="Disordered" evidence="1">
    <location>
        <begin position="31"/>
        <end position="51"/>
    </location>
</feature>
<dbReference type="PROSITE" id="PS00028">
    <property type="entry name" value="ZINC_FINGER_C2H2_1"/>
    <property type="match status" value="1"/>
</dbReference>
<evidence type="ECO:0000313" key="3">
    <source>
        <dbReference type="EMBL" id="THH26551.1"/>
    </source>
</evidence>
<reference evidence="3 4" key="1">
    <citation type="submission" date="2019-02" db="EMBL/GenBank/DDBJ databases">
        <title>Genome sequencing of the rare red list fungi Antrodiella citrinella (Flaviporus citrinellus).</title>
        <authorList>
            <person name="Buettner E."/>
            <person name="Kellner H."/>
        </authorList>
    </citation>
    <scope>NUCLEOTIDE SEQUENCE [LARGE SCALE GENOMIC DNA]</scope>
    <source>
        <strain evidence="3 4">DSM 108506</strain>
    </source>
</reference>
<dbReference type="PANTHER" id="PTHR21354:SF0">
    <property type="entry name" value="ZINC FINGER PROTEIN 511"/>
    <property type="match status" value="1"/>
</dbReference>